<keyword evidence="1" id="KW-0547">Nucleotide-binding</keyword>
<name>A0A9K3M5L3_9STRA</name>
<evidence type="ECO:0000256" key="3">
    <source>
        <dbReference type="ARBA" id="ARBA00023054"/>
    </source>
</evidence>
<dbReference type="InterPro" id="IPR050168">
    <property type="entry name" value="AAA_ATPase_domain"/>
</dbReference>
<dbReference type="EMBL" id="JAGRRH010000002">
    <property type="protein sequence ID" value="KAG7373536.1"/>
    <property type="molecule type" value="Genomic_DNA"/>
</dbReference>
<protein>
    <submittedName>
        <fullName evidence="5">ATPase family associated with various cellular activities AAA</fullName>
    </submittedName>
</protein>
<dbReference type="FunFam" id="3.40.50.300:FF:001025">
    <property type="entry name" value="ATPase family, AAA domain-containing 2B"/>
    <property type="match status" value="1"/>
</dbReference>
<dbReference type="PANTHER" id="PTHR23077:SF117">
    <property type="entry name" value="AAA+ ATPASE DOMAIN-CONTAINING PROTEIN"/>
    <property type="match status" value="1"/>
</dbReference>
<comment type="caution">
    <text evidence="5">The sequence shown here is derived from an EMBL/GenBank/DDBJ whole genome shotgun (WGS) entry which is preliminary data.</text>
</comment>
<sequence>MDETETFLSFPPSLVIIPKQDDHGTFQQKYFLCQWLGYNNRDWYYEMALKEVLLAYDESIQIVSTISTDRIEIESLETLFEDDTETTWSGSSTKKRVAPSDCRLCNEQKWEISSKHAHLWMERGLTQREKENKISPTTFSTIHFLAPSEILPLQSLRISINYSTSTEKQSDDTLLMACWKRQLAGKVIFKNDAMTCRLRLFNHPQETTSEPIYGVVESLTILPTQGRFSSPKQQSTRSRSPLQYCRILPSTRITIVAGKTPNETLSTNNFVQAPSPSAKLLAGALQSIQNGCHSIPRTFLLSGPPGTGKTFSVTWAIRECNKNSRNHSVQLCSLRGSELLQSNNPGHALQQEFQRMSAIVTTSVQNQNSPTSSVGLIFLDECDALVGTSGTESTDNASSTVASMLAYLLDRVAHEWTNLMVVGATNRVDSLPPQLRRRFDTELPMTPPTAQERANILETLISQQLPPKLQKADNVVDDNTINNNDAAFPISKEELYHLAELCVGFVPADLAALVRQAWLLSIQDRSNGITMRHLEAARSSVGSSALRDATLAAIPPQTTWKDIAGDPGGAKTALRQAIEWPRTRAKQFQLLGLMPPRGILLYGSPGCAKTTLARAAAGASGIAFLSLSPAQVYSSSYMGEAEAVIRRAFTLARSAAPCILFLDEIDSIFDTGSNSTGGGRGSSAEARVLSTFLNEMDGVDIAGKDGVLVLGATNRLWTLDAALLRPGRLGDKIIYLPPPDEEARLAILQMQFASVSDEGKRGNDPWNWNELVGLSEGLTGAELVGACQEAKMHWMRDTLLDTSVRGDSMDPSNIHARMLKDYISNALHLTKPLLSDPSALEPFRVFAKGKQGTF</sequence>
<gene>
    <name evidence="5" type="ORF">IV203_034260</name>
</gene>
<evidence type="ECO:0000313" key="5">
    <source>
        <dbReference type="EMBL" id="KAG7373536.1"/>
    </source>
</evidence>
<keyword evidence="6" id="KW-1185">Reference proteome</keyword>
<feature type="domain" description="AAA+ ATPase" evidence="4">
    <location>
        <begin position="595"/>
        <end position="740"/>
    </location>
</feature>
<evidence type="ECO:0000256" key="1">
    <source>
        <dbReference type="ARBA" id="ARBA00022741"/>
    </source>
</evidence>
<dbReference type="GO" id="GO:0016887">
    <property type="term" value="F:ATP hydrolysis activity"/>
    <property type="evidence" value="ECO:0007669"/>
    <property type="project" value="InterPro"/>
</dbReference>
<dbReference type="PANTHER" id="PTHR23077">
    <property type="entry name" value="AAA-FAMILY ATPASE"/>
    <property type="match status" value="1"/>
</dbReference>
<evidence type="ECO:0000259" key="4">
    <source>
        <dbReference type="SMART" id="SM00382"/>
    </source>
</evidence>
<dbReference type="OrthoDB" id="5421at2759"/>
<dbReference type="InterPro" id="IPR041569">
    <property type="entry name" value="AAA_lid_3"/>
</dbReference>
<dbReference type="PROSITE" id="PS00674">
    <property type="entry name" value="AAA"/>
    <property type="match status" value="1"/>
</dbReference>
<evidence type="ECO:0000313" key="6">
    <source>
        <dbReference type="Proteomes" id="UP000693970"/>
    </source>
</evidence>
<dbReference type="Pfam" id="PF00004">
    <property type="entry name" value="AAA"/>
    <property type="match status" value="2"/>
</dbReference>
<keyword evidence="2" id="KW-0067">ATP-binding</keyword>
<reference evidence="5" key="1">
    <citation type="journal article" date="2021" name="Sci. Rep.">
        <title>Diploid genomic architecture of Nitzschia inconspicua, an elite biomass production diatom.</title>
        <authorList>
            <person name="Oliver A."/>
            <person name="Podell S."/>
            <person name="Pinowska A."/>
            <person name="Traller J.C."/>
            <person name="Smith S.R."/>
            <person name="McClure R."/>
            <person name="Beliaev A."/>
            <person name="Bohutskyi P."/>
            <person name="Hill E.A."/>
            <person name="Rabines A."/>
            <person name="Zheng H."/>
            <person name="Allen L.Z."/>
            <person name="Kuo A."/>
            <person name="Grigoriev I.V."/>
            <person name="Allen A.E."/>
            <person name="Hazlebeck D."/>
            <person name="Allen E.E."/>
        </authorList>
    </citation>
    <scope>NUCLEOTIDE SEQUENCE</scope>
    <source>
        <strain evidence="5">Hildebrandi</strain>
    </source>
</reference>
<keyword evidence="3" id="KW-0175">Coiled coil</keyword>
<evidence type="ECO:0000256" key="2">
    <source>
        <dbReference type="ARBA" id="ARBA00022840"/>
    </source>
</evidence>
<organism evidence="5 6">
    <name type="scientific">Nitzschia inconspicua</name>
    <dbReference type="NCBI Taxonomy" id="303405"/>
    <lineage>
        <taxon>Eukaryota</taxon>
        <taxon>Sar</taxon>
        <taxon>Stramenopiles</taxon>
        <taxon>Ochrophyta</taxon>
        <taxon>Bacillariophyta</taxon>
        <taxon>Bacillariophyceae</taxon>
        <taxon>Bacillariophycidae</taxon>
        <taxon>Bacillariales</taxon>
        <taxon>Bacillariaceae</taxon>
        <taxon>Nitzschia</taxon>
    </lineage>
</organism>
<accession>A0A9K3M5L3</accession>
<dbReference type="InterPro" id="IPR003593">
    <property type="entry name" value="AAA+_ATPase"/>
</dbReference>
<dbReference type="SMART" id="SM00382">
    <property type="entry name" value="AAA"/>
    <property type="match status" value="2"/>
</dbReference>
<reference evidence="5" key="2">
    <citation type="submission" date="2021-04" db="EMBL/GenBank/DDBJ databases">
        <authorList>
            <person name="Podell S."/>
        </authorList>
    </citation>
    <scope>NUCLEOTIDE SEQUENCE</scope>
    <source>
        <strain evidence="5">Hildebrandi</strain>
    </source>
</reference>
<dbReference type="Proteomes" id="UP000693970">
    <property type="component" value="Unassembled WGS sequence"/>
</dbReference>
<dbReference type="Pfam" id="PF17862">
    <property type="entry name" value="AAA_lid_3"/>
    <property type="match status" value="1"/>
</dbReference>
<dbReference type="AlphaFoldDB" id="A0A9K3M5L3"/>
<dbReference type="GO" id="GO:0005524">
    <property type="term" value="F:ATP binding"/>
    <property type="evidence" value="ECO:0007669"/>
    <property type="project" value="UniProtKB-KW"/>
</dbReference>
<dbReference type="InterPro" id="IPR003959">
    <property type="entry name" value="ATPase_AAA_core"/>
</dbReference>
<dbReference type="InterPro" id="IPR003960">
    <property type="entry name" value="ATPase_AAA_CS"/>
</dbReference>
<proteinExistence type="predicted"/>
<feature type="domain" description="AAA+ ATPase" evidence="4">
    <location>
        <begin position="295"/>
        <end position="449"/>
    </location>
</feature>